<reference evidence="1" key="2">
    <citation type="submission" date="2015-06" db="UniProtKB">
        <authorList>
            <consortium name="EnsemblProtists"/>
        </authorList>
    </citation>
    <scope>IDENTIFICATION</scope>
    <source>
        <strain evidence="1">Pr102</strain>
    </source>
</reference>
<proteinExistence type="predicted"/>
<name>H3GQ08_PHYRM</name>
<sequence length="254" mass="27651">MTSTSSPSATTQFHQPTSFSIRDFMNKLMGRDSKTLSLLPLPPDEALKRRLELQRIADIVVLDATRDKKKQLVATLEFSLKPETPRGQVGIFVPNNSAVAYETTKTFHDVNQLSKVLAYCIDKPTGHCDDGCAFCSKLREYLCTHWVRDPLVCVVSMGDTVLRKASLAMHLARLVAFVTGTSVAAPRVATILTGKGAPVMQLVPQLSPLGQSIGNTKSAAFCRAQIEAAAVLYDFFDVFPQATKTATAVSTTEL</sequence>
<dbReference type="EnsemblProtists" id="Phyra78831">
    <property type="protein sequence ID" value="Phyra78831"/>
    <property type="gene ID" value="Phyra78831"/>
</dbReference>
<dbReference type="VEuPathDB" id="FungiDB:KRP22_47"/>
<organism evidence="1 2">
    <name type="scientific">Phytophthora ramorum</name>
    <name type="common">Sudden oak death agent</name>
    <dbReference type="NCBI Taxonomy" id="164328"/>
    <lineage>
        <taxon>Eukaryota</taxon>
        <taxon>Sar</taxon>
        <taxon>Stramenopiles</taxon>
        <taxon>Oomycota</taxon>
        <taxon>Peronosporomycetes</taxon>
        <taxon>Peronosporales</taxon>
        <taxon>Peronosporaceae</taxon>
        <taxon>Phytophthora</taxon>
    </lineage>
</organism>
<dbReference type="VEuPathDB" id="FungiDB:KRP23_7974"/>
<dbReference type="OMA" id="REYLCTH"/>
<dbReference type="eggNOG" id="ENOG502RGAT">
    <property type="taxonomic scope" value="Eukaryota"/>
</dbReference>
<accession>H3GQ08</accession>
<dbReference type="EMBL" id="DS566032">
    <property type="status" value="NOT_ANNOTATED_CDS"/>
    <property type="molecule type" value="Genomic_DNA"/>
</dbReference>
<dbReference type="Proteomes" id="UP000005238">
    <property type="component" value="Unassembled WGS sequence"/>
</dbReference>
<evidence type="ECO:0000313" key="1">
    <source>
        <dbReference type="EnsemblProtists" id="Phyra78831"/>
    </source>
</evidence>
<protein>
    <submittedName>
        <fullName evidence="1">Uncharacterized protein</fullName>
    </submittedName>
</protein>
<keyword evidence="2" id="KW-1185">Reference proteome</keyword>
<dbReference type="AlphaFoldDB" id="H3GQ08"/>
<dbReference type="HOGENOM" id="CLU_078103_0_0_1"/>
<dbReference type="InParanoid" id="H3GQ08"/>
<evidence type="ECO:0000313" key="2">
    <source>
        <dbReference type="Proteomes" id="UP000005238"/>
    </source>
</evidence>
<reference evidence="2" key="1">
    <citation type="journal article" date="2006" name="Science">
        <title>Phytophthora genome sequences uncover evolutionary origins and mechanisms of pathogenesis.</title>
        <authorList>
            <person name="Tyler B.M."/>
            <person name="Tripathy S."/>
            <person name="Zhang X."/>
            <person name="Dehal P."/>
            <person name="Jiang R.H."/>
            <person name="Aerts A."/>
            <person name="Arredondo F.D."/>
            <person name="Baxter L."/>
            <person name="Bensasson D."/>
            <person name="Beynon J.L."/>
            <person name="Chapman J."/>
            <person name="Damasceno C.M."/>
            <person name="Dorrance A.E."/>
            <person name="Dou D."/>
            <person name="Dickerman A.W."/>
            <person name="Dubchak I.L."/>
            <person name="Garbelotto M."/>
            <person name="Gijzen M."/>
            <person name="Gordon S.G."/>
            <person name="Govers F."/>
            <person name="Grunwald N.J."/>
            <person name="Huang W."/>
            <person name="Ivors K.L."/>
            <person name="Jones R.W."/>
            <person name="Kamoun S."/>
            <person name="Krampis K."/>
            <person name="Lamour K.H."/>
            <person name="Lee M.K."/>
            <person name="McDonald W.H."/>
            <person name="Medina M."/>
            <person name="Meijer H.J."/>
            <person name="Nordberg E.K."/>
            <person name="Maclean D.J."/>
            <person name="Ospina-Giraldo M.D."/>
            <person name="Morris P.F."/>
            <person name="Phuntumart V."/>
            <person name="Putnam N.H."/>
            <person name="Rash S."/>
            <person name="Rose J.K."/>
            <person name="Sakihama Y."/>
            <person name="Salamov A.A."/>
            <person name="Savidor A."/>
            <person name="Scheuring C.F."/>
            <person name="Smith B.M."/>
            <person name="Sobral B.W."/>
            <person name="Terry A."/>
            <person name="Torto-Alalibo T.A."/>
            <person name="Win J."/>
            <person name="Xu Z."/>
            <person name="Zhang H."/>
            <person name="Grigoriev I.V."/>
            <person name="Rokhsar D.S."/>
            <person name="Boore J.L."/>
        </authorList>
    </citation>
    <scope>NUCLEOTIDE SEQUENCE [LARGE SCALE GENOMIC DNA]</scope>
    <source>
        <strain evidence="2">Pr102</strain>
    </source>
</reference>